<evidence type="ECO:0000259" key="3">
    <source>
        <dbReference type="SMART" id="SM00460"/>
    </source>
</evidence>
<sequence length="383" mass="44668">MRYSSSSTFSVAPTHGYTYIRSACFLVLLLLLGFHAQAQDPFANYISQDSIDAYALRTPKNLTHSIETLTHHLVFPYEREQDKVRSIYAWIVGNLNYDHNLARKEKRPRIKPHLILRYRRAVCIGYADLFNAMCAQAGIKSTWVSGYTREYNFKSKKPFSWSEHAWNAVNIEGEWFLLDPTWENKSIRKTKVVHQGKTVERVKISVGDQYFLTNPEDFVLDHLPDNPVWQLLPCPLSLSDFQMGLPNVEALLLRPDTCYNYNDTLAAQEKLNPAYRELLSGYTAYSYNPKNHVTLGLSLMNYGSHLSLLNSKNKDLDWLGRLEQEQLVLSYYQQSLPHLRKSKRKHFLKACKKNIKSCKKRLHSYKQKAKKQRQIMEKQRQKV</sequence>
<dbReference type="InterPro" id="IPR002931">
    <property type="entry name" value="Transglutaminase-like"/>
</dbReference>
<dbReference type="SUPFAM" id="SSF54001">
    <property type="entry name" value="Cysteine proteinases"/>
    <property type="match status" value="1"/>
</dbReference>
<feature type="domain" description="Transglutaminase-like" evidence="3">
    <location>
        <begin position="115"/>
        <end position="182"/>
    </location>
</feature>
<feature type="compositionally biased region" description="Basic residues" evidence="1">
    <location>
        <begin position="362"/>
        <end position="373"/>
    </location>
</feature>
<dbReference type="InterPro" id="IPR038765">
    <property type="entry name" value="Papain-like_cys_pep_sf"/>
</dbReference>
<dbReference type="Pfam" id="PF01841">
    <property type="entry name" value="Transglut_core"/>
    <property type="match status" value="1"/>
</dbReference>
<feature type="compositionally biased region" description="Basic and acidic residues" evidence="1">
    <location>
        <begin position="374"/>
        <end position="383"/>
    </location>
</feature>
<feature type="region of interest" description="Disordered" evidence="1">
    <location>
        <begin position="362"/>
        <end position="383"/>
    </location>
</feature>
<protein>
    <submittedName>
        <fullName evidence="4">Transglutaminase domain-containing protein</fullName>
    </submittedName>
</protein>
<feature type="signal peptide" evidence="2">
    <location>
        <begin position="1"/>
        <end position="38"/>
    </location>
</feature>
<comment type="caution">
    <text evidence="4">The sequence shown here is derived from an EMBL/GenBank/DDBJ whole genome shotgun (WGS) entry which is preliminary data.</text>
</comment>
<feature type="chain" id="PRO_5045103423" evidence="2">
    <location>
        <begin position="39"/>
        <end position="383"/>
    </location>
</feature>
<dbReference type="InterPro" id="IPR052557">
    <property type="entry name" value="CAP/Cytokinesis_protein"/>
</dbReference>
<dbReference type="PANTHER" id="PTHR46333:SF2">
    <property type="entry name" value="CYTOKINESIS PROTEIN 3"/>
    <property type="match status" value="1"/>
</dbReference>
<dbReference type="RefSeq" id="WP_066624562.1">
    <property type="nucleotide sequence ID" value="NZ_JBHSYQ010000016.1"/>
</dbReference>
<dbReference type="Proteomes" id="UP001596405">
    <property type="component" value="Unassembled WGS sequence"/>
</dbReference>
<organism evidence="4 5">
    <name type="scientific">Rufibacter roseus</name>
    <dbReference type="NCBI Taxonomy" id="1567108"/>
    <lineage>
        <taxon>Bacteria</taxon>
        <taxon>Pseudomonadati</taxon>
        <taxon>Bacteroidota</taxon>
        <taxon>Cytophagia</taxon>
        <taxon>Cytophagales</taxon>
        <taxon>Hymenobacteraceae</taxon>
        <taxon>Rufibacter</taxon>
    </lineage>
</organism>
<keyword evidence="5" id="KW-1185">Reference proteome</keyword>
<dbReference type="EMBL" id="JBHSYQ010000016">
    <property type="protein sequence ID" value="MFC7000072.1"/>
    <property type="molecule type" value="Genomic_DNA"/>
</dbReference>
<evidence type="ECO:0000313" key="5">
    <source>
        <dbReference type="Proteomes" id="UP001596405"/>
    </source>
</evidence>
<gene>
    <name evidence="4" type="ORF">ACFQHR_20725</name>
</gene>
<evidence type="ECO:0000256" key="1">
    <source>
        <dbReference type="SAM" id="MobiDB-lite"/>
    </source>
</evidence>
<keyword evidence="2" id="KW-0732">Signal</keyword>
<accession>A0ABW2DQD5</accession>
<name>A0ABW2DQD5_9BACT</name>
<reference evidence="5" key="1">
    <citation type="journal article" date="2019" name="Int. J. Syst. Evol. Microbiol.">
        <title>The Global Catalogue of Microorganisms (GCM) 10K type strain sequencing project: providing services to taxonomists for standard genome sequencing and annotation.</title>
        <authorList>
            <consortium name="The Broad Institute Genomics Platform"/>
            <consortium name="The Broad Institute Genome Sequencing Center for Infectious Disease"/>
            <person name="Wu L."/>
            <person name="Ma J."/>
        </authorList>
    </citation>
    <scope>NUCLEOTIDE SEQUENCE [LARGE SCALE GENOMIC DNA]</scope>
    <source>
        <strain evidence="5">CGMCC 4.7393</strain>
    </source>
</reference>
<dbReference type="SMART" id="SM00460">
    <property type="entry name" value="TGc"/>
    <property type="match status" value="1"/>
</dbReference>
<evidence type="ECO:0000313" key="4">
    <source>
        <dbReference type="EMBL" id="MFC7000072.1"/>
    </source>
</evidence>
<dbReference type="PANTHER" id="PTHR46333">
    <property type="entry name" value="CYTOKINESIS PROTEIN 3"/>
    <property type="match status" value="1"/>
</dbReference>
<proteinExistence type="predicted"/>
<dbReference type="Gene3D" id="3.10.620.30">
    <property type="match status" value="1"/>
</dbReference>
<evidence type="ECO:0000256" key="2">
    <source>
        <dbReference type="SAM" id="SignalP"/>
    </source>
</evidence>